<keyword evidence="6" id="KW-1185">Reference proteome</keyword>
<dbReference type="GO" id="GO:0046872">
    <property type="term" value="F:metal ion binding"/>
    <property type="evidence" value="ECO:0007669"/>
    <property type="project" value="UniProtKB-KW"/>
</dbReference>
<keyword evidence="2" id="KW-0479">Metal-binding</keyword>
<gene>
    <name evidence="5" type="ORF">PSU4_45730</name>
</gene>
<sequence length="248" mass="26107">MTAPIRAVLVDLDDTLYPQARFLELAWRAVADRGAALGVDRTPFLHALRDIAAQGSARGGIIDRALARVGAPTDLVPALVAAFRGVDPERLEPYPGVVDALETLRAKVPVAIVTDGDVTGQRRKVAALDIAHLVDAVVYSDSAGREHRKPHPRPFTDALWMLGVPAGAAVMIGDRPEKDVAGALGVGMRAVRVGTGEYATAPDHPATWRRAATFADAVDGLLPLLPSPVQDQAFDAAAASLVRAATEP</sequence>
<dbReference type="SFLD" id="SFLDG01129">
    <property type="entry name" value="C1.5:_HAD__Beta-PGM__Phosphata"/>
    <property type="match status" value="1"/>
</dbReference>
<dbReference type="SFLD" id="SFLDS00003">
    <property type="entry name" value="Haloacid_Dehalogenase"/>
    <property type="match status" value="1"/>
</dbReference>
<evidence type="ECO:0000256" key="4">
    <source>
        <dbReference type="ARBA" id="ARBA00022842"/>
    </source>
</evidence>
<dbReference type="Pfam" id="PF00702">
    <property type="entry name" value="Hydrolase"/>
    <property type="match status" value="1"/>
</dbReference>
<dbReference type="SUPFAM" id="SSF56784">
    <property type="entry name" value="HAD-like"/>
    <property type="match status" value="1"/>
</dbReference>
<keyword evidence="3" id="KW-0378">Hydrolase</keyword>
<proteinExistence type="predicted"/>
<reference evidence="5 6" key="1">
    <citation type="submission" date="2019-07" db="EMBL/GenBank/DDBJ databases">
        <title>Whole genome shotgun sequence of Pseudonocardia sulfidoxydans NBRC 16205.</title>
        <authorList>
            <person name="Hosoyama A."/>
            <person name="Uohara A."/>
            <person name="Ohji S."/>
            <person name="Ichikawa N."/>
        </authorList>
    </citation>
    <scope>NUCLEOTIDE SEQUENCE [LARGE SCALE GENOMIC DNA]</scope>
    <source>
        <strain evidence="5 6">NBRC 16205</strain>
    </source>
</reference>
<evidence type="ECO:0000256" key="3">
    <source>
        <dbReference type="ARBA" id="ARBA00022801"/>
    </source>
</evidence>
<name>A0A511DLE0_9PSEU</name>
<dbReference type="InterPro" id="IPR036412">
    <property type="entry name" value="HAD-like_sf"/>
</dbReference>
<accession>A0A511DLE0</accession>
<evidence type="ECO:0000313" key="5">
    <source>
        <dbReference type="EMBL" id="GEL25619.1"/>
    </source>
</evidence>
<dbReference type="InterPro" id="IPR006439">
    <property type="entry name" value="HAD-SF_hydro_IA"/>
</dbReference>
<dbReference type="Proteomes" id="UP000321685">
    <property type="component" value="Unassembled WGS sequence"/>
</dbReference>
<dbReference type="InterPro" id="IPR051400">
    <property type="entry name" value="HAD-like_hydrolase"/>
</dbReference>
<evidence type="ECO:0000256" key="2">
    <source>
        <dbReference type="ARBA" id="ARBA00022723"/>
    </source>
</evidence>
<evidence type="ECO:0000313" key="6">
    <source>
        <dbReference type="Proteomes" id="UP000321685"/>
    </source>
</evidence>
<comment type="caution">
    <text evidence="5">The sequence shown here is derived from an EMBL/GenBank/DDBJ whole genome shotgun (WGS) entry which is preliminary data.</text>
</comment>
<dbReference type="OrthoDB" id="3680851at2"/>
<dbReference type="Gene3D" id="1.10.150.520">
    <property type="match status" value="1"/>
</dbReference>
<dbReference type="InterPro" id="IPR023214">
    <property type="entry name" value="HAD_sf"/>
</dbReference>
<dbReference type="RefSeq" id="WP_147112156.1">
    <property type="nucleotide sequence ID" value="NZ_BJVJ01000059.1"/>
</dbReference>
<keyword evidence="4" id="KW-0460">Magnesium</keyword>
<dbReference type="NCBIfam" id="TIGR01549">
    <property type="entry name" value="HAD-SF-IA-v1"/>
    <property type="match status" value="1"/>
</dbReference>
<dbReference type="EMBL" id="BJVJ01000059">
    <property type="protein sequence ID" value="GEL25619.1"/>
    <property type="molecule type" value="Genomic_DNA"/>
</dbReference>
<dbReference type="GO" id="GO:0016791">
    <property type="term" value="F:phosphatase activity"/>
    <property type="evidence" value="ECO:0007669"/>
    <property type="project" value="TreeGrafter"/>
</dbReference>
<dbReference type="PANTHER" id="PTHR46470:SF2">
    <property type="entry name" value="GLYCERALDEHYDE 3-PHOSPHATE PHOSPHATASE"/>
    <property type="match status" value="1"/>
</dbReference>
<protein>
    <submittedName>
        <fullName evidence="5">Haloacid dehalogenase</fullName>
    </submittedName>
</protein>
<dbReference type="AlphaFoldDB" id="A0A511DLE0"/>
<evidence type="ECO:0000256" key="1">
    <source>
        <dbReference type="ARBA" id="ARBA00001946"/>
    </source>
</evidence>
<dbReference type="PANTHER" id="PTHR46470">
    <property type="entry name" value="N-ACYLNEURAMINATE-9-PHOSPHATASE"/>
    <property type="match status" value="1"/>
</dbReference>
<dbReference type="Gene3D" id="3.40.50.1000">
    <property type="entry name" value="HAD superfamily/HAD-like"/>
    <property type="match status" value="1"/>
</dbReference>
<comment type="cofactor">
    <cofactor evidence="1">
        <name>Mg(2+)</name>
        <dbReference type="ChEBI" id="CHEBI:18420"/>
    </cofactor>
</comment>
<dbReference type="GO" id="GO:0044281">
    <property type="term" value="P:small molecule metabolic process"/>
    <property type="evidence" value="ECO:0007669"/>
    <property type="project" value="UniProtKB-ARBA"/>
</dbReference>
<organism evidence="5 6">
    <name type="scientific">Pseudonocardia sulfidoxydans NBRC 16205</name>
    <dbReference type="NCBI Taxonomy" id="1223511"/>
    <lineage>
        <taxon>Bacteria</taxon>
        <taxon>Bacillati</taxon>
        <taxon>Actinomycetota</taxon>
        <taxon>Actinomycetes</taxon>
        <taxon>Pseudonocardiales</taxon>
        <taxon>Pseudonocardiaceae</taxon>
        <taxon>Pseudonocardia</taxon>
    </lineage>
</organism>